<keyword evidence="3" id="KW-1185">Reference proteome</keyword>
<name>A0A815JN14_9BILA</name>
<sequence>MADGSESFLAGSSVNGQASARHLAQELKQDIDFMVVVGSVTNESCLVASDVPGFLQVIFDKVNVKQCTGGTELPIKLNSYGQMCVDGFKMKQQYCGPTDTYSFFPTSSVTINSKTAANAANVYYQVELNPSEQQPSGAFATQFAEALNLARQQRAQGNFHLLKEKYIQVCNHFQQIMSQILPLFGSTTGNIRIDIQDLIGLTGPAYEIDIPQVNKARLYALLEFYHKWKSIGNPNFLEDFGIYASSLLN</sequence>
<dbReference type="EMBL" id="CAJOBC010081904">
    <property type="protein sequence ID" value="CAF4277460.1"/>
    <property type="molecule type" value="Genomic_DNA"/>
</dbReference>
<comment type="caution">
    <text evidence="1">The sequence shown here is derived from an EMBL/GenBank/DDBJ whole genome shotgun (WGS) entry which is preliminary data.</text>
</comment>
<evidence type="ECO:0000313" key="1">
    <source>
        <dbReference type="EMBL" id="CAF1382156.1"/>
    </source>
</evidence>
<accession>A0A815JN14</accession>
<protein>
    <submittedName>
        <fullName evidence="1">Uncharacterized protein</fullName>
    </submittedName>
</protein>
<gene>
    <name evidence="1" type="ORF">GPM918_LOCUS32382</name>
    <name evidence="2" type="ORF">SRO942_LOCUS33052</name>
</gene>
<reference evidence="1" key="1">
    <citation type="submission" date="2021-02" db="EMBL/GenBank/DDBJ databases">
        <authorList>
            <person name="Nowell W R."/>
        </authorList>
    </citation>
    <scope>NUCLEOTIDE SEQUENCE</scope>
</reference>
<dbReference type="AlphaFoldDB" id="A0A815JN14"/>
<evidence type="ECO:0000313" key="3">
    <source>
        <dbReference type="Proteomes" id="UP000663829"/>
    </source>
</evidence>
<proteinExistence type="predicted"/>
<dbReference type="EMBL" id="CAJNOQ010016502">
    <property type="protein sequence ID" value="CAF1382156.1"/>
    <property type="molecule type" value="Genomic_DNA"/>
</dbReference>
<dbReference type="Proteomes" id="UP000681722">
    <property type="component" value="Unassembled WGS sequence"/>
</dbReference>
<evidence type="ECO:0000313" key="2">
    <source>
        <dbReference type="EMBL" id="CAF4277460.1"/>
    </source>
</evidence>
<organism evidence="1 3">
    <name type="scientific">Didymodactylos carnosus</name>
    <dbReference type="NCBI Taxonomy" id="1234261"/>
    <lineage>
        <taxon>Eukaryota</taxon>
        <taxon>Metazoa</taxon>
        <taxon>Spiralia</taxon>
        <taxon>Gnathifera</taxon>
        <taxon>Rotifera</taxon>
        <taxon>Eurotatoria</taxon>
        <taxon>Bdelloidea</taxon>
        <taxon>Philodinida</taxon>
        <taxon>Philodinidae</taxon>
        <taxon>Didymodactylos</taxon>
    </lineage>
</organism>
<dbReference type="Proteomes" id="UP000663829">
    <property type="component" value="Unassembled WGS sequence"/>
</dbReference>